<dbReference type="Gene3D" id="3.90.320.10">
    <property type="match status" value="1"/>
</dbReference>
<dbReference type="EMBL" id="LAZR01002819">
    <property type="protein sequence ID" value="KKN25235.1"/>
    <property type="molecule type" value="Genomic_DNA"/>
</dbReference>
<comment type="caution">
    <text evidence="2">The sequence shown here is derived from an EMBL/GenBank/DDBJ whole genome shotgun (WGS) entry which is preliminary data.</text>
</comment>
<keyword evidence="1" id="KW-0472">Membrane</keyword>
<organism evidence="2">
    <name type="scientific">marine sediment metagenome</name>
    <dbReference type="NCBI Taxonomy" id="412755"/>
    <lineage>
        <taxon>unclassified sequences</taxon>
        <taxon>metagenomes</taxon>
        <taxon>ecological metagenomes</taxon>
    </lineage>
</organism>
<feature type="transmembrane region" description="Helical" evidence="1">
    <location>
        <begin position="532"/>
        <end position="561"/>
    </location>
</feature>
<sequence>MEAYYASLDQDLPYMQNSMMYLENTISKQSDGEYDTIYPYMMYLDGVFLPTFQFTGIGAKYPIPEFFHDYPVIVDQDSYEKLMDEYSTIYKVIDSDSSQNIELIPKDTRHRIYGEIAHIDVYFKNSLGEEYQLGPYTENEGHYSYNKTTGILSLSDDTYFALQFALNLHKNSNQGIEDYDAYYILEIKVEKYRSANNLNGMSQEAIDNIATMQAIEQNILEYTYQFKHAQNTQKGLSEMFYTVFITTISTVITVGITLGISHFVKPPSVAVDLNLAGLKYSDSLIAGANSATYIFMEVLGGAVSQSTKLALITSPISESIQEIFVDPYLEIIVSDIVANLGGSVALQVLISSLVEGGREAISGPLSQFLFGKTQTNPQGLVDTQHLYQEINPTDQNSAEYNIETREYSLKYSPKLSSFIKTGASLILGAALMSMGGPMFFGASIASGLIAIQSISKDFKIQKTIIHNIVSQKLPSDYYLNDVITDEINAIIAEDMKDVIKLGKINSISKSKKPSITEKLFNKVQKLKKSHAYATFGLFGAGLLGPEMLIIGAAITGISIMVKKVVNMRKNNRINLEHSQEMIMTVWEDLVKNLKSFLFQNRLISQDTYRAVMTEFYNKNLAYFYQLKATLKAGAIRPSVIATMYYKILDSIDGPVLTSPSFLALTEEFKALCRATEVNIPRPFSKHTPNVRTELFEDIIKIFEDEFGARVPIKVLSFILFGGKGRINSIAHQLSTQSEKFDLASIYNLYAQIKELNPSSFYKFRNPNIMSTIALFDIPSVEVMDKILERVSDRLFQFAVETHYDSEMLDSSFSPYDFRIEFDLYCRLYHIAYNLEGGNNKYISNNIMRKYFGKQFMLRAGGVLGIDSMYNGRQSYNYLLEKVRGLESSLSKGLYSEIYSFVKNTYPSIRTIRKKPLRDIQAPFLMNLKHIRQNLRQIKNNALKLLDHFQLMSDYDGEIPTSVKQSGTVRISSFNNQLKGFTLKLEKLVKATSIKEFMDTIAEVYLYGDSGLDPMISSLLSLTQNDKHSNILAHGGASHRDVQMLNLRDNSYSLAVELPVYFEYKGQMITGHVDLLLIKDGVLYVADYKPDQTPEIGLNYLSFLNSVPQLAAYAIVLRDILGIDEVRCITFNKDGAWVFDPDESLAFIEEFLAVQSKVGQATWTNYLGFRDPLIPLYLGSL</sequence>
<name>A0A0F9P0B3_9ZZZZ</name>
<protein>
    <recommendedName>
        <fullName evidence="3">PD-(D/E)XK endonuclease-like domain-containing protein</fullName>
    </recommendedName>
</protein>
<reference evidence="2" key="1">
    <citation type="journal article" date="2015" name="Nature">
        <title>Complex archaea that bridge the gap between prokaryotes and eukaryotes.</title>
        <authorList>
            <person name="Spang A."/>
            <person name="Saw J.H."/>
            <person name="Jorgensen S.L."/>
            <person name="Zaremba-Niedzwiedzka K."/>
            <person name="Martijn J."/>
            <person name="Lind A.E."/>
            <person name="van Eijk R."/>
            <person name="Schleper C."/>
            <person name="Guy L."/>
            <person name="Ettema T.J."/>
        </authorList>
    </citation>
    <scope>NUCLEOTIDE SEQUENCE</scope>
</reference>
<gene>
    <name evidence="2" type="ORF">LCGC14_0886890</name>
</gene>
<keyword evidence="1" id="KW-0812">Transmembrane</keyword>
<feature type="transmembrane region" description="Helical" evidence="1">
    <location>
        <begin position="438"/>
        <end position="455"/>
    </location>
</feature>
<accession>A0A0F9P0B3</accession>
<proteinExistence type="predicted"/>
<keyword evidence="1" id="KW-1133">Transmembrane helix</keyword>
<evidence type="ECO:0000313" key="2">
    <source>
        <dbReference type="EMBL" id="KKN25235.1"/>
    </source>
</evidence>
<evidence type="ECO:0008006" key="3">
    <source>
        <dbReference type="Google" id="ProtNLM"/>
    </source>
</evidence>
<dbReference type="AlphaFoldDB" id="A0A0F9P0B3"/>
<evidence type="ECO:0000256" key="1">
    <source>
        <dbReference type="SAM" id="Phobius"/>
    </source>
</evidence>
<dbReference type="InterPro" id="IPR011604">
    <property type="entry name" value="PDDEXK-like_dom_sf"/>
</dbReference>